<dbReference type="Proteomes" id="UP000054937">
    <property type="component" value="Unassembled WGS sequence"/>
</dbReference>
<feature type="region of interest" description="Disordered" evidence="6">
    <location>
        <begin position="399"/>
        <end position="430"/>
    </location>
</feature>
<feature type="coiled-coil region" evidence="5">
    <location>
        <begin position="515"/>
        <end position="549"/>
    </location>
</feature>
<reference evidence="8 9" key="1">
    <citation type="journal article" date="2015" name="Sci. Rep.">
        <title>Genome of the facultative scuticociliatosis pathogen Pseudocohnilembus persalinus provides insight into its virulence through horizontal gene transfer.</title>
        <authorList>
            <person name="Xiong J."/>
            <person name="Wang G."/>
            <person name="Cheng J."/>
            <person name="Tian M."/>
            <person name="Pan X."/>
            <person name="Warren A."/>
            <person name="Jiang C."/>
            <person name="Yuan D."/>
            <person name="Miao W."/>
        </authorList>
    </citation>
    <scope>NUCLEOTIDE SEQUENCE [LARGE SCALE GENOMIC DNA]</scope>
    <source>
        <strain evidence="8">36N120E</strain>
    </source>
</reference>
<feature type="coiled-coil region" evidence="5">
    <location>
        <begin position="1501"/>
        <end position="1556"/>
    </location>
</feature>
<dbReference type="InterPro" id="IPR019787">
    <property type="entry name" value="Znf_PHD-finger"/>
</dbReference>
<dbReference type="InParanoid" id="A0A0V0R1T6"/>
<dbReference type="Pfam" id="PF13831">
    <property type="entry name" value="PHD_2"/>
    <property type="match status" value="1"/>
</dbReference>
<evidence type="ECO:0000256" key="6">
    <source>
        <dbReference type="SAM" id="MobiDB-lite"/>
    </source>
</evidence>
<keyword evidence="2 4" id="KW-0863">Zinc-finger</keyword>
<proteinExistence type="predicted"/>
<dbReference type="GO" id="GO:0005854">
    <property type="term" value="C:nascent polypeptide-associated complex"/>
    <property type="evidence" value="ECO:0007669"/>
    <property type="project" value="InterPro"/>
</dbReference>
<dbReference type="GO" id="GO:0008270">
    <property type="term" value="F:zinc ion binding"/>
    <property type="evidence" value="ECO:0007669"/>
    <property type="project" value="UniProtKB-KW"/>
</dbReference>
<feature type="compositionally biased region" description="Polar residues" evidence="6">
    <location>
        <begin position="655"/>
        <end position="672"/>
    </location>
</feature>
<dbReference type="SUPFAM" id="SSF57903">
    <property type="entry name" value="FYVE/PHD zinc finger"/>
    <property type="match status" value="1"/>
</dbReference>
<feature type="region of interest" description="Disordered" evidence="6">
    <location>
        <begin position="644"/>
        <end position="672"/>
    </location>
</feature>
<feature type="compositionally biased region" description="Low complexity" evidence="6">
    <location>
        <begin position="1692"/>
        <end position="1713"/>
    </location>
</feature>
<protein>
    <submittedName>
        <fullName evidence="8">Zinc finger, FYVE/PHD-type</fullName>
    </submittedName>
</protein>
<keyword evidence="1" id="KW-0479">Metal-binding</keyword>
<accession>A0A0V0R1T6</accession>
<comment type="caution">
    <text evidence="8">The sequence shown here is derived from an EMBL/GenBank/DDBJ whole genome shotgun (WGS) entry which is preliminary data.</text>
</comment>
<evidence type="ECO:0000256" key="4">
    <source>
        <dbReference type="PROSITE-ProRule" id="PRU00146"/>
    </source>
</evidence>
<keyword evidence="3" id="KW-0862">Zinc</keyword>
<feature type="domain" description="PHD-type" evidence="7">
    <location>
        <begin position="967"/>
        <end position="1017"/>
    </location>
</feature>
<sequence length="1721" mass="205059">MENQNQDEDNLPQRMSLNLIKLKEQLYQEQEKAKYFQQQYLQAEKCKNLEKDEELQNKSKKIKLLRFLSGTTDEWNNTESNQTTRNSRLQNSKKIYENMSETQYKHHIQEGKEGEIKQQQQNQIDENNLNNQTFLSEKIINKEEQYEEQIKQLEKQISDLFEQVQEKGQIDEIIDVLKENLQVFTFENQKSNAEKAIEVLQELGKQQIQLFMNQEYILDVDFDQNEQNIQSNTAQNNNQQQMQQNKQEENDNNIFKNNKNLNWENQQNQCYLCKNGLEKEGLFRFTIDTQDFSKEQLEVEKTLNPQLYDKNYNYIHLSCACLAAQVSIRVKNNDHIRFSGFSQIKWDLFENICASCKLNKEKAYLIRCSAKSSWVSFWNNIKGNLELYKKQLITKESEERKLKQRQDSLQQQQQQKPQQKEQKNSQRVNKIKKNQEENQELMQEIQTQFGRSEYDPFSLPMDKKNQIDKQTDFGQKNKQGNQEYNVLELPESANYYTQKYNQKQNQNETQISLKLNQNQNQNKEKEQNFQNIQQNVHVLQNEKKNKEIDKNNYMDSGMSYEEYKEFQLKKKQLKKEKKNMKLFKEDFCISKEEELLLNSLAQSNQNNAILQEQILEQNKKNQNDSKNLQYLNKLKQERLQQLEKNKQVNPHIRNNKSQAQKSVRSQSSQTKKNYLKQIKADSIQLSYMNDLPLYPTKASSLEMRELLNRQWWYELHGIYFKKISKEDLNLVKLSVPIKNNNLEKLSLEEIENSVSKDQIDELSKKQEDEYYIRFCQTDFEQGDSIPMKNNQFIEIVKKPEECLKSQMENLYSQDMEVENKQNFSQEDIEFAYKYFGENLILYDNWKMDQFSMKEALRQQRYITKKAEQQQNKSNLNEIELEFLYLKKKLEKQIQETNHLKQKVIDKWKKDQGYDYEDIVESGKKETDVIVYNSILNHMKQGFQDKSVDILDYYYKGELQAQQTDFLEIDCKICFNQHTSELNPVVYCSKCDTSFHKFCYGIKELSDDDFYCDQCQEIRAQEAKGETMINKGQCAICEKSGLPIKKINNVWYHIVCLIITNSVIIREHEYIFRANINRATIHSLLDNQDICICEFCVSEKGYKLKCQHQGCHRCTHPYCGYLNGAILEFVTYQKSQQQKQLSDQNVNDFQQYRDQNQQNQMVGQGFQQLNQNESYNQNFKQDVIINSSNQEMLENEFHLAQLNYYCNNHIPDRLKKEDREKDQVIQVYLRRYAINHNQTVKLKDGFQTFEELYIQNKQKSQKNYNGLTFEKIVGSNVYNGNNELQEQLKKQKSATQNDPAKISKDNQLVENNNKIEKLEQEYDPLALDLNLDVNVKKENIMVKQQQEQQEYDPLKLSITNSPNISPQKQTPQKEVQQQQEKEKEIYDPLEIKPIVQSKTEINKQKNQILEYDPLDLGSQQQKEQQNSLNQKQEKIKKKLQKNDILGIQINQQKKKEKLEKKMSSKSQLIELKKREQKLNLGEKKQKKQENKEKIIKTDKIKNKQKNDKIQQKKMNLEMKKNKTKSQTLDPEYDILGIDNQEEKIQPIKKLKKNKEENQKLDQNLDEYDIFGVQPDLKNNVMNDKNKKTYTNKDNQQNKKTSLKQIDNEYDILAINVNEDQKQIQNNNNFNEQKKQNIQNDQKIEFEYDILGIQNDQQQINKNTQIQNQNNKDIDQEYDILGINDQQIQENVVNKQKTQNDQNQNQKNDQLIDQQNDFDSDLI</sequence>
<evidence type="ECO:0000256" key="3">
    <source>
        <dbReference type="ARBA" id="ARBA00022833"/>
    </source>
</evidence>
<dbReference type="InterPro" id="IPR019786">
    <property type="entry name" value="Zinc_finger_PHD-type_CS"/>
</dbReference>
<dbReference type="SMART" id="SM00249">
    <property type="entry name" value="PHD"/>
    <property type="match status" value="1"/>
</dbReference>
<feature type="compositionally biased region" description="Low complexity" evidence="6">
    <location>
        <begin position="1366"/>
        <end position="1377"/>
    </location>
</feature>
<feature type="coiled-coil region" evidence="5">
    <location>
        <begin position="136"/>
        <end position="206"/>
    </location>
</feature>
<dbReference type="OrthoDB" id="301760at2759"/>
<organism evidence="8 9">
    <name type="scientific">Pseudocohnilembus persalinus</name>
    <name type="common">Ciliate</name>
    <dbReference type="NCBI Taxonomy" id="266149"/>
    <lineage>
        <taxon>Eukaryota</taxon>
        <taxon>Sar</taxon>
        <taxon>Alveolata</taxon>
        <taxon>Ciliophora</taxon>
        <taxon>Intramacronucleata</taxon>
        <taxon>Oligohymenophorea</taxon>
        <taxon>Scuticociliatia</taxon>
        <taxon>Philasterida</taxon>
        <taxon>Pseudocohnilembidae</taxon>
        <taxon>Pseudocohnilembus</taxon>
    </lineage>
</organism>
<feature type="compositionally biased region" description="Low complexity" evidence="6">
    <location>
        <begin position="407"/>
        <end position="417"/>
    </location>
</feature>
<evidence type="ECO:0000313" key="9">
    <source>
        <dbReference type="Proteomes" id="UP000054937"/>
    </source>
</evidence>
<dbReference type="InterPro" id="IPR011011">
    <property type="entry name" value="Znf_FYVE_PHD"/>
</dbReference>
<keyword evidence="9" id="KW-1185">Reference proteome</keyword>
<gene>
    <name evidence="8" type="ORF">PPERSA_01662</name>
</gene>
<feature type="region of interest" description="Disordered" evidence="6">
    <location>
        <begin position="1692"/>
        <end position="1721"/>
    </location>
</feature>
<dbReference type="InterPro" id="IPR013083">
    <property type="entry name" value="Znf_RING/FYVE/PHD"/>
</dbReference>
<dbReference type="PANTHER" id="PTHR21713">
    <property type="entry name" value="NASCENT POLYPEPTIDE ASSOCIATED COMPLEX ALPHA SUBUNIT-RELATED"/>
    <property type="match status" value="1"/>
</dbReference>
<evidence type="ECO:0000256" key="1">
    <source>
        <dbReference type="ARBA" id="ARBA00022723"/>
    </source>
</evidence>
<dbReference type="Gene3D" id="3.30.40.10">
    <property type="entry name" value="Zinc/RING finger domain, C3HC4 (zinc finger)"/>
    <property type="match status" value="2"/>
</dbReference>
<evidence type="ECO:0000313" key="8">
    <source>
        <dbReference type="EMBL" id="KRX08117.1"/>
    </source>
</evidence>
<evidence type="ECO:0000259" key="7">
    <source>
        <dbReference type="PROSITE" id="PS50016"/>
    </source>
</evidence>
<feature type="compositionally biased region" description="Polar residues" evidence="6">
    <location>
        <begin position="1356"/>
        <end position="1365"/>
    </location>
</feature>
<dbReference type="InterPro" id="IPR001965">
    <property type="entry name" value="Znf_PHD"/>
</dbReference>
<dbReference type="Pfam" id="PF13832">
    <property type="entry name" value="zf-HC5HC2H_2"/>
    <property type="match status" value="1"/>
</dbReference>
<evidence type="ECO:0000256" key="2">
    <source>
        <dbReference type="ARBA" id="ARBA00022771"/>
    </source>
</evidence>
<keyword evidence="5" id="KW-0175">Coiled coil</keyword>
<evidence type="ECO:0000256" key="5">
    <source>
        <dbReference type="SAM" id="Coils"/>
    </source>
</evidence>
<feature type="region of interest" description="Disordered" evidence="6">
    <location>
        <begin position="1344"/>
        <end position="1382"/>
    </location>
</feature>
<dbReference type="InterPro" id="IPR016641">
    <property type="entry name" value="EGD2/NACA0like"/>
</dbReference>
<feature type="coiled-coil region" evidence="5">
    <location>
        <begin position="231"/>
        <end position="258"/>
    </location>
</feature>
<dbReference type="EMBL" id="LDAU01000073">
    <property type="protein sequence ID" value="KRX08117.1"/>
    <property type="molecule type" value="Genomic_DNA"/>
</dbReference>
<dbReference type="PROSITE" id="PS50016">
    <property type="entry name" value="ZF_PHD_2"/>
    <property type="match status" value="1"/>
</dbReference>
<dbReference type="PROSITE" id="PS01359">
    <property type="entry name" value="ZF_PHD_1"/>
    <property type="match status" value="1"/>
</dbReference>
<name>A0A0V0R1T6_PSEPJ</name>
<feature type="coiled-coil region" evidence="5">
    <location>
        <begin position="1417"/>
        <end position="1474"/>
    </location>
</feature>